<reference evidence="1 2" key="1">
    <citation type="submission" date="2019-03" db="EMBL/GenBank/DDBJ databases">
        <title>Draft genome sequence of Xylaria hypoxylon DSM 108379, a ubiquitous saprotrophic-parasitic fungi on hardwood.</title>
        <authorList>
            <person name="Buettner E."/>
            <person name="Leonhardt S."/>
            <person name="Gebauer A.M."/>
            <person name="Liers C."/>
            <person name="Hofrichter M."/>
            <person name="Kellner H."/>
        </authorList>
    </citation>
    <scope>NUCLEOTIDE SEQUENCE [LARGE SCALE GENOMIC DNA]</scope>
    <source>
        <strain evidence="1 2">DSM 108379</strain>
    </source>
</reference>
<keyword evidence="2" id="KW-1185">Reference proteome</keyword>
<evidence type="ECO:0000313" key="2">
    <source>
        <dbReference type="Proteomes" id="UP000297716"/>
    </source>
</evidence>
<name>A0A4Z0YQ35_9PEZI</name>
<sequence>MANENQDPFTLRRNLANQYKAIEGETLASLFPPGTDLQSWSKMTVLRGVTNEHTNLGDQVRSDAAKGLIQAVALRKQAMPLWPVGTVAEERHWEWIDILERITAVLKTTTEPDDAAARNEIVETTPAAVAEDEKPWTNLDLDIYLEQMAHWRQTLADVWKMAMDDPKQLSVADICKEMELCNEDWYEQTGSYKRKTLEYMEQRDPNGIGGAICEIHRSVKEKRFDYIENELKKMELDAGHLEPVFAHDPQATTMYANIAKRVHAMVEYVRKQDTVPSIAIAFTWADYSNIMMNIGVFLLPVLKGVAILCDANMILRRWQNVPAATDAEQFCNQFKDFLYPNGNRPTTEAGWKSVIDVWQAEMDRINDPLQYYQVMMEMTQLLTNYNTVDRYGKSWIRIAIIEDNLTLKRKDFQMTKGTDQWWQAIKKRATDELQDPSIVEMYAKVQKVYPPEDLVEMYDKLRTYNWTRDRAAVEALLSGFQVSRSWFDDVLLFI</sequence>
<evidence type="ECO:0000313" key="1">
    <source>
        <dbReference type="EMBL" id="TGJ86419.1"/>
    </source>
</evidence>
<comment type="caution">
    <text evidence="1">The sequence shown here is derived from an EMBL/GenBank/DDBJ whole genome shotgun (WGS) entry which is preliminary data.</text>
</comment>
<dbReference type="Proteomes" id="UP000297716">
    <property type="component" value="Unassembled WGS sequence"/>
</dbReference>
<proteinExistence type="predicted"/>
<dbReference type="OrthoDB" id="4759888at2759"/>
<gene>
    <name evidence="1" type="ORF">E0Z10_g2397</name>
</gene>
<protein>
    <submittedName>
        <fullName evidence="1">Uncharacterized protein</fullName>
    </submittedName>
</protein>
<accession>A0A4Z0YQ35</accession>
<organism evidence="1 2">
    <name type="scientific">Xylaria hypoxylon</name>
    <dbReference type="NCBI Taxonomy" id="37992"/>
    <lineage>
        <taxon>Eukaryota</taxon>
        <taxon>Fungi</taxon>
        <taxon>Dikarya</taxon>
        <taxon>Ascomycota</taxon>
        <taxon>Pezizomycotina</taxon>
        <taxon>Sordariomycetes</taxon>
        <taxon>Xylariomycetidae</taxon>
        <taxon>Xylariales</taxon>
        <taxon>Xylariaceae</taxon>
        <taxon>Xylaria</taxon>
    </lineage>
</organism>
<dbReference type="AlphaFoldDB" id="A0A4Z0YQ35"/>
<dbReference type="EMBL" id="SKBN01000028">
    <property type="protein sequence ID" value="TGJ86419.1"/>
    <property type="molecule type" value="Genomic_DNA"/>
</dbReference>